<dbReference type="RefSeq" id="WP_072816731.1">
    <property type="nucleotide sequence ID" value="NZ_LT670849.1"/>
</dbReference>
<dbReference type="OrthoDB" id="7958481at2"/>
<feature type="region of interest" description="Disordered" evidence="1">
    <location>
        <begin position="250"/>
        <end position="277"/>
    </location>
</feature>
<evidence type="ECO:0000313" key="3">
    <source>
        <dbReference type="EMBL" id="SHN65507.1"/>
    </source>
</evidence>
<dbReference type="InterPro" id="IPR029058">
    <property type="entry name" value="AB_hydrolase_fold"/>
</dbReference>
<dbReference type="EMBL" id="LT670849">
    <property type="protein sequence ID" value="SHN65507.1"/>
    <property type="molecule type" value="Genomic_DNA"/>
</dbReference>
<dbReference type="SUPFAM" id="SSF53474">
    <property type="entry name" value="alpha/beta-Hydrolases"/>
    <property type="match status" value="1"/>
</dbReference>
<evidence type="ECO:0000256" key="1">
    <source>
        <dbReference type="SAM" id="MobiDB-lite"/>
    </source>
</evidence>
<protein>
    <submittedName>
        <fullName evidence="3">Alpha/beta hydrolase fold</fullName>
    </submittedName>
</protein>
<sequence>MDRALDPSRPPSRLLLALEVRGVWEFQAFLAAYPLLRRAPQGDGHPVLVLPGLAASDVSTRPLRTYLRAQGYAAHGWKQGSNHGPRPGVEAGIDLRLAELAQRYDRKVSLIGWSLGGVFAREAARRSPDRVRQVITLGSPFANEPKASNAWRLYEALSGRRVDDWPGREAMRLPPPVPSTAIYTRSDGIVAWQGCREQESATTENIEVEGSHSGLGYNPMALFAIADRLALPEGEWRPFDRSGLRSLLYSDPKRHQGDSDTALGADPIAEQFSRHSA</sequence>
<name>A0A1M7T494_9BRAD</name>
<gene>
    <name evidence="3" type="ORF">SAMN05444170_0726</name>
</gene>
<dbReference type="Gene3D" id="3.40.50.1820">
    <property type="entry name" value="alpha/beta hydrolase"/>
    <property type="match status" value="1"/>
</dbReference>
<keyword evidence="4" id="KW-1185">Reference proteome</keyword>
<organism evidence="3 4">
    <name type="scientific">Bradyrhizobium erythrophlei</name>
    <dbReference type="NCBI Taxonomy" id="1437360"/>
    <lineage>
        <taxon>Bacteria</taxon>
        <taxon>Pseudomonadati</taxon>
        <taxon>Pseudomonadota</taxon>
        <taxon>Alphaproteobacteria</taxon>
        <taxon>Hyphomicrobiales</taxon>
        <taxon>Nitrobacteraceae</taxon>
        <taxon>Bradyrhizobium</taxon>
    </lineage>
</organism>
<accession>A0A1M7T494</accession>
<dbReference type="Proteomes" id="UP000184096">
    <property type="component" value="Chromosome I"/>
</dbReference>
<feature type="domain" description="AB hydrolase-1" evidence="2">
    <location>
        <begin position="106"/>
        <end position="148"/>
    </location>
</feature>
<reference evidence="4" key="1">
    <citation type="submission" date="2016-11" db="EMBL/GenBank/DDBJ databases">
        <authorList>
            <person name="Varghese N."/>
            <person name="Submissions S."/>
        </authorList>
    </citation>
    <scope>NUCLEOTIDE SEQUENCE [LARGE SCALE GENOMIC DNA]</scope>
    <source>
        <strain evidence="4">GAS401</strain>
    </source>
</reference>
<proteinExistence type="predicted"/>
<keyword evidence="3" id="KW-0378">Hydrolase</keyword>
<evidence type="ECO:0000259" key="2">
    <source>
        <dbReference type="Pfam" id="PF00561"/>
    </source>
</evidence>
<dbReference type="InterPro" id="IPR000073">
    <property type="entry name" value="AB_hydrolase_1"/>
</dbReference>
<dbReference type="AlphaFoldDB" id="A0A1M7T494"/>
<dbReference type="Pfam" id="PF00561">
    <property type="entry name" value="Abhydrolase_1"/>
    <property type="match status" value="1"/>
</dbReference>
<evidence type="ECO:0000313" key="4">
    <source>
        <dbReference type="Proteomes" id="UP000184096"/>
    </source>
</evidence>
<dbReference type="GO" id="GO:0016787">
    <property type="term" value="F:hydrolase activity"/>
    <property type="evidence" value="ECO:0007669"/>
    <property type="project" value="UniProtKB-KW"/>
</dbReference>